<feature type="transmembrane region" description="Helical" evidence="6">
    <location>
        <begin position="242"/>
        <end position="259"/>
    </location>
</feature>
<dbReference type="EMBL" id="BTSX01000002">
    <property type="protein sequence ID" value="GMS84383.1"/>
    <property type="molecule type" value="Genomic_DNA"/>
</dbReference>
<accession>A0AAV5SQI0</accession>
<reference evidence="7" key="1">
    <citation type="submission" date="2023-10" db="EMBL/GenBank/DDBJ databases">
        <title>Genome assembly of Pristionchus species.</title>
        <authorList>
            <person name="Yoshida K."/>
            <person name="Sommer R.J."/>
        </authorList>
    </citation>
    <scope>NUCLEOTIDE SEQUENCE</scope>
    <source>
        <strain evidence="7">RS0144</strain>
    </source>
</reference>
<dbReference type="InterPro" id="IPR004932">
    <property type="entry name" value="Rer1"/>
</dbReference>
<comment type="subcellular location">
    <subcellularLocation>
        <location evidence="1">Membrane</location>
        <topology evidence="1">Multi-pass membrane protein</topology>
    </subcellularLocation>
</comment>
<protein>
    <recommendedName>
        <fullName evidence="9">Rer-1</fullName>
    </recommendedName>
</protein>
<keyword evidence="8" id="KW-1185">Reference proteome</keyword>
<evidence type="ECO:0000256" key="4">
    <source>
        <dbReference type="ARBA" id="ARBA00022989"/>
    </source>
</evidence>
<feature type="transmembrane region" description="Helical" evidence="6">
    <location>
        <begin position="138"/>
        <end position="157"/>
    </location>
</feature>
<name>A0AAV5SQI0_9BILA</name>
<dbReference type="Proteomes" id="UP001432027">
    <property type="component" value="Unassembled WGS sequence"/>
</dbReference>
<dbReference type="GO" id="GO:0000139">
    <property type="term" value="C:Golgi membrane"/>
    <property type="evidence" value="ECO:0007669"/>
    <property type="project" value="TreeGrafter"/>
</dbReference>
<organism evidence="7 8">
    <name type="scientific">Pristionchus entomophagus</name>
    <dbReference type="NCBI Taxonomy" id="358040"/>
    <lineage>
        <taxon>Eukaryota</taxon>
        <taxon>Metazoa</taxon>
        <taxon>Ecdysozoa</taxon>
        <taxon>Nematoda</taxon>
        <taxon>Chromadorea</taxon>
        <taxon>Rhabditida</taxon>
        <taxon>Rhabditina</taxon>
        <taxon>Diplogasteromorpha</taxon>
        <taxon>Diplogasteroidea</taxon>
        <taxon>Neodiplogasteridae</taxon>
        <taxon>Pristionchus</taxon>
    </lineage>
</organism>
<dbReference type="GO" id="GO:0006890">
    <property type="term" value="P:retrograde vesicle-mediated transport, Golgi to endoplasmic reticulum"/>
    <property type="evidence" value="ECO:0007669"/>
    <property type="project" value="TreeGrafter"/>
</dbReference>
<keyword evidence="5 6" id="KW-0472">Membrane</keyword>
<dbReference type="PANTHER" id="PTHR10743">
    <property type="entry name" value="PROTEIN RER1"/>
    <property type="match status" value="1"/>
</dbReference>
<feature type="non-terminal residue" evidence="7">
    <location>
        <position position="1"/>
    </location>
</feature>
<evidence type="ECO:0000256" key="5">
    <source>
        <dbReference type="ARBA" id="ARBA00023136"/>
    </source>
</evidence>
<sequence length="293" mass="33647">AEEVSTEVIQSTTSSLNETCAFETVENMAIEAKDFVVESASSLILKVGELVRQLMSLIKSGDNSANNSTVAESTPKITKKKSKKVLESEELDPRLTLTRGKMDDSSDLRDQPGVVSRFFSSLEIKYQYYLDRLTPFTAVRWLINLVFNALFVARMVYLQGFYIVTYALYIYYLNLFLLFLTPSIDPQLMDDDDDGPVLPSKGNDEFRPFMRRLPEFKFWHSSLKACLFAIACTFFEFFNVPVFWPILVLYFIILFCLTMKRQIMHMIKYRYIPFTVGKPKMAGKEDSGKVVMG</sequence>
<evidence type="ECO:0000256" key="6">
    <source>
        <dbReference type="SAM" id="Phobius"/>
    </source>
</evidence>
<proteinExistence type="inferred from homology"/>
<comment type="caution">
    <text evidence="7">The sequence shown here is derived from an EMBL/GenBank/DDBJ whole genome shotgun (WGS) entry which is preliminary data.</text>
</comment>
<dbReference type="AlphaFoldDB" id="A0AAV5SQI0"/>
<dbReference type="GO" id="GO:0006621">
    <property type="term" value="P:protein retention in ER lumen"/>
    <property type="evidence" value="ECO:0007669"/>
    <property type="project" value="TreeGrafter"/>
</dbReference>
<comment type="similarity">
    <text evidence="2">Belongs to the RER1 family.</text>
</comment>
<evidence type="ECO:0008006" key="9">
    <source>
        <dbReference type="Google" id="ProtNLM"/>
    </source>
</evidence>
<dbReference type="Pfam" id="PF03248">
    <property type="entry name" value="Rer1"/>
    <property type="match status" value="1"/>
</dbReference>
<evidence type="ECO:0000313" key="7">
    <source>
        <dbReference type="EMBL" id="GMS84383.1"/>
    </source>
</evidence>
<dbReference type="PANTHER" id="PTHR10743:SF0">
    <property type="entry name" value="PROTEIN RER1"/>
    <property type="match status" value="1"/>
</dbReference>
<gene>
    <name evidence="7" type="ORF">PENTCL1PPCAC_6558</name>
</gene>
<dbReference type="GO" id="GO:0005783">
    <property type="term" value="C:endoplasmic reticulum"/>
    <property type="evidence" value="ECO:0007669"/>
    <property type="project" value="GOC"/>
</dbReference>
<keyword evidence="3 6" id="KW-0812">Transmembrane</keyword>
<evidence type="ECO:0000256" key="3">
    <source>
        <dbReference type="ARBA" id="ARBA00022692"/>
    </source>
</evidence>
<evidence type="ECO:0000256" key="2">
    <source>
        <dbReference type="ARBA" id="ARBA00006070"/>
    </source>
</evidence>
<feature type="transmembrane region" description="Helical" evidence="6">
    <location>
        <begin position="163"/>
        <end position="180"/>
    </location>
</feature>
<evidence type="ECO:0000256" key="1">
    <source>
        <dbReference type="ARBA" id="ARBA00004141"/>
    </source>
</evidence>
<evidence type="ECO:0000313" key="8">
    <source>
        <dbReference type="Proteomes" id="UP001432027"/>
    </source>
</evidence>
<keyword evidence="4 6" id="KW-1133">Transmembrane helix</keyword>